<feature type="compositionally biased region" description="Low complexity" evidence="1">
    <location>
        <begin position="1"/>
        <end position="13"/>
    </location>
</feature>
<gene>
    <name evidence="3" type="primary">PB2_3</name>
    <name evidence="3" type="ORF">g.104563</name>
</gene>
<evidence type="ECO:0000256" key="1">
    <source>
        <dbReference type="SAM" id="MobiDB-lite"/>
    </source>
</evidence>
<dbReference type="Gene3D" id="3.10.20.90">
    <property type="entry name" value="Phosphatidylinositol 3-kinase Catalytic Subunit, Chain A, domain 1"/>
    <property type="match status" value="1"/>
</dbReference>
<reference evidence="3" key="1">
    <citation type="submission" date="2015-07" db="EMBL/GenBank/DDBJ databases">
        <title>Transcriptome Assembly of Anthurium amnicola.</title>
        <authorList>
            <person name="Suzuki J."/>
        </authorList>
    </citation>
    <scope>NUCLEOTIDE SEQUENCE</scope>
</reference>
<dbReference type="Pfam" id="PF00564">
    <property type="entry name" value="PB1"/>
    <property type="match status" value="1"/>
</dbReference>
<feature type="region of interest" description="Disordered" evidence="1">
    <location>
        <begin position="192"/>
        <end position="246"/>
    </location>
</feature>
<proteinExistence type="predicted"/>
<feature type="compositionally biased region" description="Basic and acidic residues" evidence="1">
    <location>
        <begin position="207"/>
        <end position="216"/>
    </location>
</feature>
<dbReference type="SUPFAM" id="SSF54277">
    <property type="entry name" value="CAD &amp; PB1 domains"/>
    <property type="match status" value="1"/>
</dbReference>
<feature type="domain" description="PB1" evidence="2">
    <location>
        <begin position="62"/>
        <end position="152"/>
    </location>
</feature>
<sequence>MASSEPSSAASTPRRSDHHLPPPRHRWHHLLHHHDGGGAEDEPAGPRVRLMCSFGGRILPRPHDHQLRYAGGETRIAAVPRSASFAALLDKLAKLSGAPSADGLQVKYQLPHEGMDALISLTSDEDVDIMMDEYDRLQATRTPHLRLFLFPPGAGVGDDPAWSSRWERWFLDSLNSGGAALERGRSEASSVVSESPDYLFGLDSGNSDEREARPSDPDVPASDLTQSPVHNDRAEPPMSGSILSAQTNPVDKPVQQVPVAGYSESPPWQQYTTEPVHFYYIPVSVSQQQAGPVPVPLHISYGSQPSYQQHVTQGFNPNHTHTNSVYVGGMPMVQAGPLGPYGVPVSIPECYSLPTVVEGAHYGVSGHDFDSLG</sequence>
<accession>A0A1D1Z042</accession>
<dbReference type="PANTHER" id="PTHR31066">
    <property type="entry name" value="OS05G0427100 PROTEIN-RELATED"/>
    <property type="match status" value="1"/>
</dbReference>
<dbReference type="InterPro" id="IPR000270">
    <property type="entry name" value="PB1_dom"/>
</dbReference>
<dbReference type="SMART" id="SM00666">
    <property type="entry name" value="PB1"/>
    <property type="match status" value="1"/>
</dbReference>
<name>A0A1D1Z042_9ARAE</name>
<dbReference type="InterPro" id="IPR053198">
    <property type="entry name" value="Gynoecium_Dev_Regulator"/>
</dbReference>
<dbReference type="AlphaFoldDB" id="A0A1D1Z042"/>
<dbReference type="PANTHER" id="PTHR31066:SF33">
    <property type="entry name" value="OS07G0556300 PROTEIN"/>
    <property type="match status" value="1"/>
</dbReference>
<feature type="region of interest" description="Disordered" evidence="1">
    <location>
        <begin position="1"/>
        <end position="44"/>
    </location>
</feature>
<protein>
    <submittedName>
        <fullName evidence="3">Polymerase basic protein 2</fullName>
    </submittedName>
</protein>
<evidence type="ECO:0000313" key="3">
    <source>
        <dbReference type="EMBL" id="JAT60273.1"/>
    </source>
</evidence>
<dbReference type="EMBL" id="GDJX01007663">
    <property type="protein sequence ID" value="JAT60273.1"/>
    <property type="molecule type" value="Transcribed_RNA"/>
</dbReference>
<evidence type="ECO:0000259" key="2">
    <source>
        <dbReference type="SMART" id="SM00666"/>
    </source>
</evidence>
<feature type="compositionally biased region" description="Basic residues" evidence="1">
    <location>
        <begin position="21"/>
        <end position="32"/>
    </location>
</feature>
<dbReference type="CDD" id="cd06410">
    <property type="entry name" value="PB1_UP2"/>
    <property type="match status" value="1"/>
</dbReference>
<organism evidence="3">
    <name type="scientific">Anthurium amnicola</name>
    <dbReference type="NCBI Taxonomy" id="1678845"/>
    <lineage>
        <taxon>Eukaryota</taxon>
        <taxon>Viridiplantae</taxon>
        <taxon>Streptophyta</taxon>
        <taxon>Embryophyta</taxon>
        <taxon>Tracheophyta</taxon>
        <taxon>Spermatophyta</taxon>
        <taxon>Magnoliopsida</taxon>
        <taxon>Liliopsida</taxon>
        <taxon>Araceae</taxon>
        <taxon>Pothoideae</taxon>
        <taxon>Potheae</taxon>
        <taxon>Anthurium</taxon>
    </lineage>
</organism>